<dbReference type="InterPro" id="IPR002557">
    <property type="entry name" value="Chitin-bd_dom"/>
</dbReference>
<dbReference type="SMART" id="SM00494">
    <property type="entry name" value="ChtBD2"/>
    <property type="match status" value="1"/>
</dbReference>
<evidence type="ECO:0000313" key="4">
    <source>
        <dbReference type="RefSeq" id="XP_022241039.1"/>
    </source>
</evidence>
<evidence type="ECO:0000259" key="2">
    <source>
        <dbReference type="PROSITE" id="PS50940"/>
    </source>
</evidence>
<dbReference type="PANTHER" id="PTHR22933:SF43">
    <property type="entry name" value="LP10131P"/>
    <property type="match status" value="1"/>
</dbReference>
<name>A0ABM1SBN4_LIMPO</name>
<dbReference type="InterPro" id="IPR052976">
    <property type="entry name" value="Scoloptoxin-like"/>
</dbReference>
<dbReference type="RefSeq" id="XP_022241040.1">
    <property type="nucleotide sequence ID" value="XM_022385332.1"/>
</dbReference>
<dbReference type="Proteomes" id="UP000694941">
    <property type="component" value="Unplaced"/>
</dbReference>
<dbReference type="Pfam" id="PF01607">
    <property type="entry name" value="CBM_14"/>
    <property type="match status" value="1"/>
</dbReference>
<reference evidence="4 5" key="1">
    <citation type="submission" date="2025-05" db="UniProtKB">
        <authorList>
            <consortium name="RefSeq"/>
        </authorList>
    </citation>
    <scope>IDENTIFICATION</scope>
    <source>
        <tissue evidence="4 5">Muscle</tissue>
    </source>
</reference>
<dbReference type="PROSITE" id="PS50940">
    <property type="entry name" value="CHIT_BIND_II"/>
    <property type="match status" value="1"/>
</dbReference>
<dbReference type="GeneID" id="106458952"/>
<protein>
    <submittedName>
        <fullName evidence="4 5">Uncharacterized protein LOC106458952</fullName>
    </submittedName>
</protein>
<proteinExistence type="predicted"/>
<gene>
    <name evidence="4 5" type="primary">LOC106458952</name>
</gene>
<organism evidence="3 4">
    <name type="scientific">Limulus polyphemus</name>
    <name type="common">Atlantic horseshoe crab</name>
    <dbReference type="NCBI Taxonomy" id="6850"/>
    <lineage>
        <taxon>Eukaryota</taxon>
        <taxon>Metazoa</taxon>
        <taxon>Ecdysozoa</taxon>
        <taxon>Arthropoda</taxon>
        <taxon>Chelicerata</taxon>
        <taxon>Merostomata</taxon>
        <taxon>Xiphosura</taxon>
        <taxon>Limulidae</taxon>
        <taxon>Limulus</taxon>
    </lineage>
</organism>
<evidence type="ECO:0000313" key="3">
    <source>
        <dbReference type="Proteomes" id="UP000694941"/>
    </source>
</evidence>
<accession>A0ABM1SBN4</accession>
<feature type="chain" id="PRO_5045023144" evidence="1">
    <location>
        <begin position="20"/>
        <end position="367"/>
    </location>
</feature>
<dbReference type="Gene3D" id="2.170.140.10">
    <property type="entry name" value="Chitin binding domain"/>
    <property type="match status" value="1"/>
</dbReference>
<dbReference type="InterPro" id="IPR036508">
    <property type="entry name" value="Chitin-bd_dom_sf"/>
</dbReference>
<dbReference type="PANTHER" id="PTHR22933">
    <property type="entry name" value="FI18007P1-RELATED"/>
    <property type="match status" value="1"/>
</dbReference>
<keyword evidence="3" id="KW-1185">Reference proteome</keyword>
<evidence type="ECO:0000313" key="5">
    <source>
        <dbReference type="RefSeq" id="XP_022241040.1"/>
    </source>
</evidence>
<sequence>MGDHDNFFLVMMCLGLAAGLNENDPASLKENMTQFQEQLGFEEQEPPETPEVIALGLPSWASLLIYPIDVTFSCYGKPFGYYADPNNECKIYHVCRPVTDNAGNVKQYLRYSFVCPNQTVFDQHSLVCTYPHQAVPCSNVSEYLYVNENFGKQGPGPELTMAPGDVSSSRLVPDTTGNYNDITANPLPSGPTPPACIFSPTDDSPIPCRFPLPENSFFCKFVSEVIIECISKQTTTNNTSTIQTMSGPVLSTQPLSPAEPVPSSAPIQTFGHSPANNFTQFGKGSFFCRYIENKLTSFTCSHQEELSIPDDGEKNVQPQFICTYISDSYFTIICTHIGPFRFSMPVNPNTSSLLSTSTDTEISHTCF</sequence>
<feature type="signal peptide" evidence="1">
    <location>
        <begin position="1"/>
        <end position="19"/>
    </location>
</feature>
<dbReference type="SUPFAM" id="SSF57625">
    <property type="entry name" value="Invertebrate chitin-binding proteins"/>
    <property type="match status" value="1"/>
</dbReference>
<dbReference type="RefSeq" id="XP_022241039.1">
    <property type="nucleotide sequence ID" value="XM_022385331.1"/>
</dbReference>
<keyword evidence="1" id="KW-0732">Signal</keyword>
<evidence type="ECO:0000256" key="1">
    <source>
        <dbReference type="SAM" id="SignalP"/>
    </source>
</evidence>
<feature type="domain" description="Chitin-binding type-2" evidence="2">
    <location>
        <begin position="71"/>
        <end position="139"/>
    </location>
</feature>